<feature type="transmembrane region" description="Helical" evidence="7">
    <location>
        <begin position="48"/>
        <end position="69"/>
    </location>
</feature>
<comment type="caution">
    <text evidence="9">The sequence shown here is derived from an EMBL/GenBank/DDBJ whole genome shotgun (WGS) entry which is preliminary data.</text>
</comment>
<evidence type="ECO:0000256" key="4">
    <source>
        <dbReference type="ARBA" id="ARBA00022989"/>
    </source>
</evidence>
<keyword evidence="4 7" id="KW-1133">Transmembrane helix</keyword>
<evidence type="ECO:0000256" key="3">
    <source>
        <dbReference type="ARBA" id="ARBA00022692"/>
    </source>
</evidence>
<feature type="domain" description="RDD" evidence="8">
    <location>
        <begin position="39"/>
        <end position="166"/>
    </location>
</feature>
<evidence type="ECO:0000256" key="7">
    <source>
        <dbReference type="SAM" id="Phobius"/>
    </source>
</evidence>
<keyword evidence="2" id="KW-1003">Cell membrane</keyword>
<keyword evidence="10" id="KW-1185">Reference proteome</keyword>
<protein>
    <submittedName>
        <fullName evidence="9">RDD family protein</fullName>
    </submittedName>
</protein>
<evidence type="ECO:0000313" key="9">
    <source>
        <dbReference type="EMBL" id="MDO8106221.1"/>
    </source>
</evidence>
<evidence type="ECO:0000256" key="6">
    <source>
        <dbReference type="SAM" id="MobiDB-lite"/>
    </source>
</evidence>
<evidence type="ECO:0000259" key="8">
    <source>
        <dbReference type="Pfam" id="PF06271"/>
    </source>
</evidence>
<dbReference type="PANTHER" id="PTHR36115:SF6">
    <property type="entry name" value="PROLINE-RICH ANTIGEN HOMOLOG"/>
    <property type="match status" value="1"/>
</dbReference>
<evidence type="ECO:0000313" key="10">
    <source>
        <dbReference type="Proteomes" id="UP001232536"/>
    </source>
</evidence>
<dbReference type="RefSeq" id="WP_304599906.1">
    <property type="nucleotide sequence ID" value="NZ_JAUQYP010000001.1"/>
</dbReference>
<dbReference type="EMBL" id="JAUQYP010000001">
    <property type="protein sequence ID" value="MDO8106221.1"/>
    <property type="molecule type" value="Genomic_DNA"/>
</dbReference>
<feature type="region of interest" description="Disordered" evidence="6">
    <location>
        <begin position="1"/>
        <end position="23"/>
    </location>
</feature>
<keyword evidence="5 7" id="KW-0472">Membrane</keyword>
<feature type="transmembrane region" description="Helical" evidence="7">
    <location>
        <begin position="81"/>
        <end position="97"/>
    </location>
</feature>
<name>A0ABT9D740_9CELL</name>
<reference evidence="9 10" key="1">
    <citation type="submission" date="2023-07" db="EMBL/GenBank/DDBJ databases">
        <title>Description of novel actinomycetes strains, isolated from tidal flat sediment.</title>
        <authorList>
            <person name="Lu C."/>
        </authorList>
    </citation>
    <scope>NUCLEOTIDE SEQUENCE [LARGE SCALE GENOMIC DNA]</scope>
    <source>
        <strain evidence="9 10">SYSU T00b441</strain>
    </source>
</reference>
<evidence type="ECO:0000256" key="5">
    <source>
        <dbReference type="ARBA" id="ARBA00023136"/>
    </source>
</evidence>
<accession>A0ABT9D740</accession>
<organism evidence="9 10">
    <name type="scientific">Actinotalea lenta</name>
    <dbReference type="NCBI Taxonomy" id="3064654"/>
    <lineage>
        <taxon>Bacteria</taxon>
        <taxon>Bacillati</taxon>
        <taxon>Actinomycetota</taxon>
        <taxon>Actinomycetes</taxon>
        <taxon>Micrococcales</taxon>
        <taxon>Cellulomonadaceae</taxon>
        <taxon>Actinotalea</taxon>
    </lineage>
</organism>
<dbReference type="Pfam" id="PF06271">
    <property type="entry name" value="RDD"/>
    <property type="match status" value="1"/>
</dbReference>
<dbReference type="Proteomes" id="UP001232536">
    <property type="component" value="Unassembled WGS sequence"/>
</dbReference>
<keyword evidence="3 7" id="KW-0812">Transmembrane</keyword>
<dbReference type="InterPro" id="IPR051791">
    <property type="entry name" value="Pra-immunoreactive"/>
</dbReference>
<proteinExistence type="predicted"/>
<evidence type="ECO:0000256" key="2">
    <source>
        <dbReference type="ARBA" id="ARBA00022475"/>
    </source>
</evidence>
<gene>
    <name evidence="9" type="ORF">Q6348_03310</name>
</gene>
<evidence type="ECO:0000256" key="1">
    <source>
        <dbReference type="ARBA" id="ARBA00004651"/>
    </source>
</evidence>
<sequence>MSVDRGPADGGPAPGAPQYQGAPVYQGEMAPPVPDVALAAWPQRARAFLIDVMIVAVPGGAISGVYAAATASDGPTRSSSVVLAVGSLIGLVLWIWNRGVRQGAGQSIGKGMVGLRLVSEETRQPIGTAMALVRDVVHLLDSSLFLLGYLWPLWDPKKQTFADKIVRTISVRA</sequence>
<dbReference type="PANTHER" id="PTHR36115">
    <property type="entry name" value="PROLINE-RICH ANTIGEN HOMOLOG-RELATED"/>
    <property type="match status" value="1"/>
</dbReference>
<dbReference type="InterPro" id="IPR010432">
    <property type="entry name" value="RDD"/>
</dbReference>
<comment type="subcellular location">
    <subcellularLocation>
        <location evidence="1">Cell membrane</location>
        <topology evidence="1">Multi-pass membrane protein</topology>
    </subcellularLocation>
</comment>